<keyword evidence="5" id="KW-1185">Reference proteome</keyword>
<feature type="compositionally biased region" description="Basic and acidic residues" evidence="2">
    <location>
        <begin position="1003"/>
        <end position="1022"/>
    </location>
</feature>
<keyword evidence="1" id="KW-0175">Coiled coil</keyword>
<proteinExistence type="predicted"/>
<feature type="region of interest" description="Disordered" evidence="2">
    <location>
        <begin position="695"/>
        <end position="720"/>
    </location>
</feature>
<feature type="region of interest" description="Disordered" evidence="2">
    <location>
        <begin position="586"/>
        <end position="614"/>
    </location>
</feature>
<sequence length="1294" mass="143227">MTREPKNSNRSFSGTYYRNCNGAGVKEFGTFRLAKDFGRFPCRCHELDYRLEELSARYVGLSFPLTTISDDSGETTDLAILNEKAAEELKSAASLKGGGGEETTNTPEAVPIEKDDLLIDTSSPSKMTASATTTKKTSDGNNAKKLETVTAEEKKEDPVVEEAKSDEKKAEVAVKSKEKSDEKTDEVRDPVEEAKQEPAASTEKVEPVVVESEKETKPEPIPACNRHPVATQMNCEMEKLRIRADELREDEVEYEVELRCGPYGRRSIDEGRQILRNWLRTEHDNDDEYPTNRTMADEYWLVLKALQEIEENLRAGRTARCKSRLIHYYRRLWRCKANYQSESLNKIMLMDQAQNLMVKYFQEDLSALYLPDQQRSDPVESQIEDSSERVQTTSDVTWFPTVPVTIATTARAPEVQTTETVSVASLRPSLTSAPAPNAVVAQPVESQQSSIIDEPFSLLEIETPEAEARRLDLAKRIISQPQPSLDPYRPLADYRNATQTTVNQSRQNAETHVTSSAGHRGNPWNVVAPVLPTTSEQPSTMPPSSTRRSLSPPLSRLANLPLPNINSPWQGPTNSTEVARGSTLFPGPLLTEPGRNVQTDPLYKKTTQQDPNPMDFVHRSEIEDYVKSYVGNFLNQQANRPIVRDTIVNDLARQIANVGLHDQEVSHIDHPGRHVTPVGATDQLPRTNSNWAEGLQPSMGAHSTPTRIDGQRNWMPGSEFPMHNPSLYGCQNRGSSGFSFGTVPRSQPQSYQVQSYQYPLPKHHPPVTSSGNPGLGSQLPPPENFPQGVARRLERQSCCSPKEQRKPLQAEDKAEDKEPKSESESQPEEQPTTPSSVPQKPAAEPEKADEAKLCQLWRRPRPSKFPRLPVPRRRTISAGVEEEEKKEYSPKEVPAAEPEKASATEEDEQMEVHSVAVAPSQSKSDGDVTEGMNTSSEELIKTLAKEENAAEKLENVIDSASETNNTTTTVSTLHRMFTAHVQFRQNCRPVKAAVGFDLERKQHTERGRQLEQRVQLDPDPKPVRNQLGDPKKDAPETSKKSAASSVKEESSLWNRRRSIRVQTPTYMTTTAASTTTTTTAANEIDPTQTLTSEDPLYEVIEYKLAAPGLAGSTQDLNGIDSSKQFSNGSVGSLGPFQLPSARPAAELHSSATDSSGTISSQSKAPLSKEFTKIKRALSKNDKLSNAELDQSSSNAKKPKTATKKSGRGQKRTRTESEAEEDSKSKQASSKSTKKQKPDTPVPAEPEPPVNQDEPGRSSAKPYTRSSTRPVSSTMSSGTKPPTKCRTSVSCEPSR</sequence>
<feature type="compositionally biased region" description="Low complexity" evidence="2">
    <location>
        <begin position="1149"/>
        <end position="1162"/>
    </location>
</feature>
<gene>
    <name evidence="4" type="primary">6052212</name>
    <name evidence="3" type="ORF">CpipJ_CPIJ018279</name>
</gene>
<reference evidence="4" key="2">
    <citation type="submission" date="2020-05" db="UniProtKB">
        <authorList>
            <consortium name="EnsemblMetazoa"/>
        </authorList>
    </citation>
    <scope>IDENTIFICATION</scope>
    <source>
        <strain evidence="4">JHB</strain>
    </source>
</reference>
<dbReference type="VEuPathDB" id="VectorBase:CPIJ018279"/>
<organism>
    <name type="scientific">Culex quinquefasciatus</name>
    <name type="common">Southern house mosquito</name>
    <name type="synonym">Culex pungens</name>
    <dbReference type="NCBI Taxonomy" id="7176"/>
    <lineage>
        <taxon>Eukaryota</taxon>
        <taxon>Metazoa</taxon>
        <taxon>Ecdysozoa</taxon>
        <taxon>Arthropoda</taxon>
        <taxon>Hexapoda</taxon>
        <taxon>Insecta</taxon>
        <taxon>Pterygota</taxon>
        <taxon>Neoptera</taxon>
        <taxon>Endopterygota</taxon>
        <taxon>Diptera</taxon>
        <taxon>Nematocera</taxon>
        <taxon>Culicoidea</taxon>
        <taxon>Culicidae</taxon>
        <taxon>Culicinae</taxon>
        <taxon>Culicini</taxon>
        <taxon>Culex</taxon>
        <taxon>Culex</taxon>
    </lineage>
</organism>
<evidence type="ECO:0000313" key="4">
    <source>
        <dbReference type="EnsemblMetazoa" id="CPIJ018279-PA"/>
    </source>
</evidence>
<evidence type="ECO:0000256" key="1">
    <source>
        <dbReference type="SAM" id="Coils"/>
    </source>
</evidence>
<feature type="region of interest" description="Disordered" evidence="2">
    <location>
        <begin position="501"/>
        <end position="552"/>
    </location>
</feature>
<evidence type="ECO:0000313" key="3">
    <source>
        <dbReference type="EMBL" id="EDS27020.1"/>
    </source>
</evidence>
<dbReference type="HOGENOM" id="CLU_261995_0_0_1"/>
<feature type="compositionally biased region" description="Low complexity" evidence="2">
    <location>
        <begin position="1263"/>
        <end position="1276"/>
    </location>
</feature>
<feature type="compositionally biased region" description="Basic and acidic residues" evidence="2">
    <location>
        <begin position="843"/>
        <end position="852"/>
    </location>
</feature>
<feature type="region of interest" description="Disordered" evidence="2">
    <location>
        <begin position="91"/>
        <end position="225"/>
    </location>
</feature>
<dbReference type="InParanoid" id="B0XFU1"/>
<feature type="compositionally biased region" description="Polar residues" evidence="2">
    <location>
        <begin position="1115"/>
        <end position="1130"/>
    </location>
</feature>
<dbReference type="KEGG" id="cqu:CpipJ_CPIJ018279"/>
<reference evidence="3" key="1">
    <citation type="submission" date="2007-03" db="EMBL/GenBank/DDBJ databases">
        <title>Annotation of Culex pipiens quinquefasciatus.</title>
        <authorList>
            <consortium name="The Broad Institute Genome Sequencing Platform"/>
            <person name="Atkinson P.W."/>
            <person name="Hemingway J."/>
            <person name="Christensen B.M."/>
            <person name="Higgs S."/>
            <person name="Kodira C."/>
            <person name="Hannick L."/>
            <person name="Megy K."/>
            <person name="O'Leary S."/>
            <person name="Pearson M."/>
            <person name="Haas B.J."/>
            <person name="Mauceli E."/>
            <person name="Wortman J.R."/>
            <person name="Lee N.H."/>
            <person name="Guigo R."/>
            <person name="Stanke M."/>
            <person name="Alvarado L."/>
            <person name="Amedeo P."/>
            <person name="Antoine C.H."/>
            <person name="Arensburger P."/>
            <person name="Bidwell S.L."/>
            <person name="Crawford M."/>
            <person name="Camaro F."/>
            <person name="Devon K."/>
            <person name="Engels R."/>
            <person name="Hammond M."/>
            <person name="Howarth C."/>
            <person name="Koehrsen M."/>
            <person name="Lawson D."/>
            <person name="Montgomery P."/>
            <person name="Nene V."/>
            <person name="Nusbaum C."/>
            <person name="Puiu D."/>
            <person name="Romero-Severson J."/>
            <person name="Severson D.W."/>
            <person name="Shumway M."/>
            <person name="Sisk P."/>
            <person name="Stolte C."/>
            <person name="Zeng Q."/>
            <person name="Eisenstadt E."/>
            <person name="Fraser-Liggett C."/>
            <person name="Strausberg R."/>
            <person name="Galagan J."/>
            <person name="Birren B."/>
            <person name="Collins F.H."/>
        </authorList>
    </citation>
    <scope>NUCLEOTIDE SEQUENCE [LARGE SCALE GENOMIC DNA]</scope>
    <source>
        <strain evidence="3">JHB</strain>
    </source>
</reference>
<feature type="compositionally biased region" description="Basic residues" evidence="2">
    <location>
        <begin position="858"/>
        <end position="875"/>
    </location>
</feature>
<accession>B0XFU1</accession>
<dbReference type="EnsemblMetazoa" id="CPIJ018279-RA">
    <property type="protein sequence ID" value="CPIJ018279-PA"/>
    <property type="gene ID" value="CPIJ018279"/>
</dbReference>
<feature type="compositionally biased region" description="Pro residues" evidence="2">
    <location>
        <begin position="1239"/>
        <end position="1248"/>
    </location>
</feature>
<feature type="compositionally biased region" description="Basic residues" evidence="2">
    <location>
        <begin position="1196"/>
        <end position="1211"/>
    </location>
</feature>
<feature type="compositionally biased region" description="Low complexity" evidence="2">
    <location>
        <begin position="121"/>
        <end position="135"/>
    </location>
</feature>
<feature type="compositionally biased region" description="Basic and acidic residues" evidence="2">
    <location>
        <begin position="1212"/>
        <end position="1224"/>
    </location>
</feature>
<dbReference type="OrthoDB" id="129353at2759"/>
<dbReference type="Proteomes" id="UP000002320">
    <property type="component" value="Unassembled WGS sequence"/>
</dbReference>
<evidence type="ECO:0000256" key="2">
    <source>
        <dbReference type="SAM" id="MobiDB-lite"/>
    </source>
</evidence>
<feature type="region of interest" description="Disordered" evidence="2">
    <location>
        <begin position="1115"/>
        <end position="1294"/>
    </location>
</feature>
<feature type="compositionally biased region" description="Basic and acidic residues" evidence="2">
    <location>
        <begin position="136"/>
        <end position="196"/>
    </location>
</feature>
<feature type="compositionally biased region" description="Polar residues" evidence="2">
    <location>
        <begin position="501"/>
        <end position="517"/>
    </location>
</feature>
<dbReference type="VEuPathDB" id="VectorBase:CQUJHB007865"/>
<dbReference type="EMBL" id="DS232961">
    <property type="protein sequence ID" value="EDS27020.1"/>
    <property type="molecule type" value="Genomic_DNA"/>
</dbReference>
<feature type="coiled-coil region" evidence="1">
    <location>
        <begin position="936"/>
        <end position="963"/>
    </location>
</feature>
<name>B0XFU1_CULQU</name>
<protein>
    <submittedName>
        <fullName evidence="3 4">Uncharacterized protein</fullName>
    </submittedName>
</protein>
<feature type="compositionally biased region" description="Polar residues" evidence="2">
    <location>
        <begin position="1284"/>
        <end position="1294"/>
    </location>
</feature>
<evidence type="ECO:0000313" key="5">
    <source>
        <dbReference type="Proteomes" id="UP000002320"/>
    </source>
</evidence>
<feature type="coiled-coil region" evidence="1">
    <location>
        <begin position="230"/>
        <end position="257"/>
    </location>
</feature>
<feature type="compositionally biased region" description="Basic and acidic residues" evidence="2">
    <location>
        <begin position="203"/>
        <end position="218"/>
    </location>
</feature>
<feature type="region of interest" description="Disordered" evidence="2">
    <location>
        <begin position="1003"/>
        <end position="1058"/>
    </location>
</feature>
<feature type="compositionally biased region" description="Low complexity" evidence="2">
    <location>
        <begin position="538"/>
        <end position="552"/>
    </location>
</feature>
<feature type="region of interest" description="Disordered" evidence="2">
    <location>
        <begin position="758"/>
        <end position="936"/>
    </location>
</feature>
<feature type="compositionally biased region" description="Basic and acidic residues" evidence="2">
    <location>
        <begin position="802"/>
        <end position="823"/>
    </location>
</feature>
<feature type="compositionally biased region" description="Basic and acidic residues" evidence="2">
    <location>
        <begin position="1029"/>
        <end position="1039"/>
    </location>
</feature>